<dbReference type="GeneID" id="29472870"/>
<dbReference type="Proteomes" id="UP000001318">
    <property type="component" value="Plasmid pCSL1"/>
</dbReference>
<accession>B0RJG3</accession>
<dbReference type="EMBL" id="AM849036">
    <property type="protein sequence ID" value="CAQ03353.1"/>
    <property type="molecule type" value="Genomic_DNA"/>
</dbReference>
<dbReference type="AlphaFoldDB" id="B0RJG3"/>
<dbReference type="RefSeq" id="WP_012300419.1">
    <property type="nucleotide sequence ID" value="NC_010408.1"/>
</dbReference>
<dbReference type="HOGENOM" id="CLU_2080612_0_0_11"/>
<evidence type="ECO:0000313" key="2">
    <source>
        <dbReference type="Proteomes" id="UP000001318"/>
    </source>
</evidence>
<name>B0RJG3_CLASE</name>
<organism evidence="1 2">
    <name type="scientific">Clavibacter sepedonicus</name>
    <name type="common">Clavibacter michiganensis subsp. sepedonicus</name>
    <dbReference type="NCBI Taxonomy" id="31964"/>
    <lineage>
        <taxon>Bacteria</taxon>
        <taxon>Bacillati</taxon>
        <taxon>Actinomycetota</taxon>
        <taxon>Actinomycetes</taxon>
        <taxon>Micrococcales</taxon>
        <taxon>Microbacteriaceae</taxon>
        <taxon>Clavibacter</taxon>
    </lineage>
</organism>
<reference evidence="1 2" key="1">
    <citation type="journal article" date="2008" name="J. Bacteriol.">
        <title>Genome of the actinomycete plant pathogen Clavibacter michiganensis subsp. sepedonicus suggests recent niche adaptation.</title>
        <authorList>
            <person name="Bentley S.D."/>
            <person name="Corton C."/>
            <person name="Brown S.E."/>
            <person name="Barron A."/>
            <person name="Clark L."/>
            <person name="Doggett J."/>
            <person name="Harris B."/>
            <person name="Ormond D."/>
            <person name="Quail M.A."/>
            <person name="May G."/>
            <person name="Francis D."/>
            <person name="Knudson D."/>
            <person name="Parkhill J."/>
            <person name="Ishimaru C.A."/>
        </authorList>
    </citation>
    <scope>NUCLEOTIDE SEQUENCE [LARGE SCALE GENOMIC DNA]</scope>
    <source>
        <strain evidence="2">ATCC 33113 / DSM 20744 / JCM 9667 / LMG 2889 / ICMP 2535 / C-1</strain>
    </source>
</reference>
<dbReference type="KEGG" id="cms:pCSL0110"/>
<keyword evidence="1" id="KW-0614">Plasmid</keyword>
<keyword evidence="2" id="KW-1185">Reference proteome</keyword>
<protein>
    <submittedName>
        <fullName evidence="1">Uncharacterized protein</fullName>
    </submittedName>
</protein>
<geneLocation type="plasmid" evidence="1 2">
    <name>pCSL1</name>
</geneLocation>
<gene>
    <name evidence="1" type="ordered locus">pCSL0110</name>
</gene>
<sequence>MQTTQIPTKTVRILDLDRQHKIPYGTNEYGDPVTDADGFIALFDAWEDTRDAHHAGGYVRGDDREETFTVAWHDGDEMNIVRFEADWYSVTEADDVVGPLYSLANAPFDIAVEDAAA</sequence>
<evidence type="ECO:0000313" key="1">
    <source>
        <dbReference type="EMBL" id="CAQ03353.1"/>
    </source>
</evidence>
<proteinExistence type="predicted"/>